<accession>F0F7U2</accession>
<dbReference type="EMBL" id="AEWX01000024">
    <property type="protein sequence ID" value="EGC19785.1"/>
    <property type="molecule type" value="Genomic_DNA"/>
</dbReference>
<comment type="caution">
    <text evidence="1">The sequence shown here is derived from an EMBL/GenBank/DDBJ whole genome shotgun (WGS) entry which is preliminary data.</text>
</comment>
<protein>
    <submittedName>
        <fullName evidence="1">Uncharacterized protein</fullName>
    </submittedName>
</protein>
<organism evidence="1 2">
    <name type="scientific">Prevotella multiformis DSM 16608</name>
    <dbReference type="NCBI Taxonomy" id="888743"/>
    <lineage>
        <taxon>Bacteria</taxon>
        <taxon>Pseudomonadati</taxon>
        <taxon>Bacteroidota</taxon>
        <taxon>Bacteroidia</taxon>
        <taxon>Bacteroidales</taxon>
        <taxon>Prevotellaceae</taxon>
        <taxon>Prevotella</taxon>
    </lineage>
</organism>
<dbReference type="HOGENOM" id="CLU_3294340_0_0_10"/>
<name>F0F7U2_9BACT</name>
<proteinExistence type="predicted"/>
<keyword evidence="2" id="KW-1185">Reference proteome</keyword>
<dbReference type="AlphaFoldDB" id="F0F7U2"/>
<sequence length="40" mass="4888">MKCKTRSTANRKDWKMLFKVCCHFCHFRDLLNLMIEIRLG</sequence>
<gene>
    <name evidence="1" type="ORF">HMPREF9141_1659</name>
</gene>
<evidence type="ECO:0000313" key="1">
    <source>
        <dbReference type="EMBL" id="EGC19785.1"/>
    </source>
</evidence>
<evidence type="ECO:0000313" key="2">
    <source>
        <dbReference type="Proteomes" id="UP000005697"/>
    </source>
</evidence>
<dbReference type="Proteomes" id="UP000005697">
    <property type="component" value="Unassembled WGS sequence"/>
</dbReference>
<reference evidence="1 2" key="1">
    <citation type="submission" date="2011-01" db="EMBL/GenBank/DDBJ databases">
        <authorList>
            <person name="Muzny D."/>
            <person name="Qin X."/>
            <person name="Deng J."/>
            <person name="Jiang H."/>
            <person name="Liu Y."/>
            <person name="Qu J."/>
            <person name="Song X.-Z."/>
            <person name="Zhang L."/>
            <person name="Thornton R."/>
            <person name="Coyle M."/>
            <person name="Francisco L."/>
            <person name="Jackson L."/>
            <person name="Javaid M."/>
            <person name="Korchina V."/>
            <person name="Kovar C."/>
            <person name="Mata R."/>
            <person name="Mathew T."/>
            <person name="Ngo R."/>
            <person name="Nguyen L."/>
            <person name="Nguyen N."/>
            <person name="Okwuonu G."/>
            <person name="Ongeri F."/>
            <person name="Pham C."/>
            <person name="Simmons D."/>
            <person name="Wilczek-Boney K."/>
            <person name="Hale W."/>
            <person name="Jakkamsetti A."/>
            <person name="Pham P."/>
            <person name="Ruth R."/>
            <person name="San Lucas F."/>
            <person name="Warren J."/>
            <person name="Zhang J."/>
            <person name="Zhao Z."/>
            <person name="Zhou C."/>
            <person name="Zhu D."/>
            <person name="Lee S."/>
            <person name="Bess C."/>
            <person name="Blankenburg K."/>
            <person name="Forbes L."/>
            <person name="Fu Q."/>
            <person name="Gubbala S."/>
            <person name="Hirani K."/>
            <person name="Jayaseelan J.C."/>
            <person name="Lara F."/>
            <person name="Munidasa M."/>
            <person name="Palculict T."/>
            <person name="Patil S."/>
            <person name="Pu L.-L."/>
            <person name="Saada N."/>
            <person name="Tang L."/>
            <person name="Weissenberger G."/>
            <person name="Zhu Y."/>
            <person name="Hemphill L."/>
            <person name="Shang Y."/>
            <person name="Youmans B."/>
            <person name="Ayvaz T."/>
            <person name="Ross M."/>
            <person name="Santibanez J."/>
            <person name="Aqrawi P."/>
            <person name="Gross S."/>
            <person name="Joshi V."/>
            <person name="Fowler G."/>
            <person name="Nazareth L."/>
            <person name="Reid J."/>
            <person name="Worley K."/>
            <person name="Petrosino J."/>
            <person name="Highlander S."/>
            <person name="Gibbs R."/>
        </authorList>
    </citation>
    <scope>NUCLEOTIDE SEQUENCE [LARGE SCALE GENOMIC DNA]</scope>
    <source>
        <strain evidence="1 2">DSM 16608</strain>
    </source>
</reference>